<protein>
    <submittedName>
        <fullName evidence="1">Gp561</fullName>
    </submittedName>
</protein>
<dbReference type="Proteomes" id="UP000009273">
    <property type="component" value="Segment"/>
</dbReference>
<dbReference type="GeneID" id="18563772"/>
<reference evidence="1 2" key="1">
    <citation type="submission" date="2011-09" db="EMBL/GenBank/DDBJ databases">
        <authorList>
            <person name="Pope W.H."/>
            <person name="Pedulla M.L."/>
            <person name="Ford M.E."/>
            <person name="Peebles C.L."/>
            <person name="Hatfull G.H."/>
            <person name="Hendrix R.W."/>
        </authorList>
    </citation>
    <scope>NUCLEOTIDE SEQUENCE [LARGE SCALE GENOMIC DNA]</scope>
    <source>
        <strain evidence="1">G</strain>
    </source>
</reference>
<keyword evidence="2" id="KW-1185">Reference proteome</keyword>
<evidence type="ECO:0000313" key="2">
    <source>
        <dbReference type="Proteomes" id="UP000009273"/>
    </source>
</evidence>
<sequence>MERSNEMLKSFVVDLVRQDHLYKEENLVELENAIDYDEKLSGPQKETLTRILSESAASEMEKMKKKDGAVLLLEIDVLSMYSDAYGLFCMRG</sequence>
<proteinExistence type="predicted"/>
<organism evidence="1 2">
    <name type="scientific">Bacillus phage G</name>
    <dbReference type="NCBI Taxonomy" id="2884420"/>
    <lineage>
        <taxon>Viruses</taxon>
        <taxon>Duplodnaviria</taxon>
        <taxon>Heunggongvirae</taxon>
        <taxon>Uroviricota</taxon>
        <taxon>Caudoviricetes</taxon>
        <taxon>Donellivirus</taxon>
        <taxon>Donellivirus gee</taxon>
    </lineage>
</organism>
<dbReference type="RefSeq" id="YP_009015853.1">
    <property type="nucleotide sequence ID" value="NC_023719.1"/>
</dbReference>
<name>G3MAU1_9CAUD</name>
<evidence type="ECO:0000313" key="1">
    <source>
        <dbReference type="EMBL" id="AEO93807.1"/>
    </source>
</evidence>
<accession>G3MAU1</accession>
<gene>
    <name evidence="1" type="primary">561</name>
    <name evidence="1" type="ORF">G_561</name>
</gene>
<dbReference type="KEGG" id="vg:18563772"/>
<dbReference type="EMBL" id="JN638751">
    <property type="protein sequence ID" value="AEO93807.1"/>
    <property type="molecule type" value="Genomic_DNA"/>
</dbReference>